<protein>
    <submittedName>
        <fullName evidence="1">Uncharacterized protein</fullName>
    </submittedName>
</protein>
<sequence>TDLSKDTVKAFFPGPRGAAPLTKFISFKKLHQVKAKWEFKVVKVEEVVNYISVTRQIKQMWERHERIHCSKATQNVNWKGFDCATYEFKTSRWGELVLVAQFSLQDNGYSGGKNMSKLIATRRH</sequence>
<proteinExistence type="predicted"/>
<name>A0AAD5D8T2_AMBAR</name>
<evidence type="ECO:0000313" key="1">
    <source>
        <dbReference type="EMBL" id="KAI7756541.1"/>
    </source>
</evidence>
<feature type="non-terminal residue" evidence="1">
    <location>
        <position position="124"/>
    </location>
</feature>
<dbReference type="AlphaFoldDB" id="A0AAD5D8T2"/>
<keyword evidence="2" id="KW-1185">Reference proteome</keyword>
<feature type="non-terminal residue" evidence="1">
    <location>
        <position position="1"/>
    </location>
</feature>
<organism evidence="1 2">
    <name type="scientific">Ambrosia artemisiifolia</name>
    <name type="common">Common ragweed</name>
    <dbReference type="NCBI Taxonomy" id="4212"/>
    <lineage>
        <taxon>Eukaryota</taxon>
        <taxon>Viridiplantae</taxon>
        <taxon>Streptophyta</taxon>
        <taxon>Embryophyta</taxon>
        <taxon>Tracheophyta</taxon>
        <taxon>Spermatophyta</taxon>
        <taxon>Magnoliopsida</taxon>
        <taxon>eudicotyledons</taxon>
        <taxon>Gunneridae</taxon>
        <taxon>Pentapetalae</taxon>
        <taxon>asterids</taxon>
        <taxon>campanulids</taxon>
        <taxon>Asterales</taxon>
        <taxon>Asteraceae</taxon>
        <taxon>Asteroideae</taxon>
        <taxon>Heliantheae alliance</taxon>
        <taxon>Heliantheae</taxon>
        <taxon>Ambrosia</taxon>
    </lineage>
</organism>
<reference evidence="1" key="1">
    <citation type="submission" date="2022-06" db="EMBL/GenBank/DDBJ databases">
        <title>Uncovering the hologenomic basis of an extraordinary plant invasion.</title>
        <authorList>
            <person name="Bieker V.C."/>
            <person name="Martin M.D."/>
            <person name="Gilbert T."/>
            <person name="Hodgins K."/>
            <person name="Battlay P."/>
            <person name="Petersen B."/>
            <person name="Wilson J."/>
        </authorList>
    </citation>
    <scope>NUCLEOTIDE SEQUENCE</scope>
    <source>
        <strain evidence="1">AA19_3_7</strain>
        <tissue evidence="1">Leaf</tissue>
    </source>
</reference>
<comment type="caution">
    <text evidence="1">The sequence shown here is derived from an EMBL/GenBank/DDBJ whole genome shotgun (WGS) entry which is preliminary data.</text>
</comment>
<accession>A0AAD5D8T2</accession>
<dbReference type="Proteomes" id="UP001206925">
    <property type="component" value="Unassembled WGS sequence"/>
</dbReference>
<dbReference type="EMBL" id="JAMZMK010000352">
    <property type="protein sequence ID" value="KAI7756541.1"/>
    <property type="molecule type" value="Genomic_DNA"/>
</dbReference>
<gene>
    <name evidence="1" type="ORF">M8C21_008744</name>
</gene>
<evidence type="ECO:0000313" key="2">
    <source>
        <dbReference type="Proteomes" id="UP001206925"/>
    </source>
</evidence>